<comment type="caution">
    <text evidence="2">The sequence shown here is derived from an EMBL/GenBank/DDBJ whole genome shotgun (WGS) entry which is preliminary data.</text>
</comment>
<accession>A0ABS9SIV9</accession>
<keyword evidence="1" id="KW-0732">Signal</keyword>
<evidence type="ECO:0000256" key="1">
    <source>
        <dbReference type="SAM" id="SignalP"/>
    </source>
</evidence>
<dbReference type="Proteomes" id="UP001202248">
    <property type="component" value="Unassembled WGS sequence"/>
</dbReference>
<reference evidence="2 3" key="1">
    <citation type="submission" date="2022-02" db="EMBL/GenBank/DDBJ databases">
        <authorList>
            <person name="Min J."/>
        </authorList>
    </citation>
    <scope>NUCLEOTIDE SEQUENCE [LARGE SCALE GENOMIC DNA]</scope>
    <source>
        <strain evidence="2 3">GR10-1</strain>
    </source>
</reference>
<evidence type="ECO:0000313" key="2">
    <source>
        <dbReference type="EMBL" id="MCH5598313.1"/>
    </source>
</evidence>
<evidence type="ECO:0000313" key="3">
    <source>
        <dbReference type="Proteomes" id="UP001202248"/>
    </source>
</evidence>
<organism evidence="2 3">
    <name type="scientific">Niabella ginsengisoli</name>
    <dbReference type="NCBI Taxonomy" id="522298"/>
    <lineage>
        <taxon>Bacteria</taxon>
        <taxon>Pseudomonadati</taxon>
        <taxon>Bacteroidota</taxon>
        <taxon>Chitinophagia</taxon>
        <taxon>Chitinophagales</taxon>
        <taxon>Chitinophagaceae</taxon>
        <taxon>Niabella</taxon>
    </lineage>
</organism>
<gene>
    <name evidence="2" type="ORF">MKP09_10510</name>
</gene>
<dbReference type="InterPro" id="IPR011990">
    <property type="entry name" value="TPR-like_helical_dom_sf"/>
</dbReference>
<dbReference type="Gene3D" id="1.25.40.390">
    <property type="match status" value="1"/>
</dbReference>
<dbReference type="SUPFAM" id="SSF48452">
    <property type="entry name" value="TPR-like"/>
    <property type="match status" value="1"/>
</dbReference>
<feature type="signal peptide" evidence="1">
    <location>
        <begin position="1"/>
        <end position="24"/>
    </location>
</feature>
<proteinExistence type="predicted"/>
<dbReference type="RefSeq" id="WP_240828316.1">
    <property type="nucleotide sequence ID" value="NZ_JAKWBL010000001.1"/>
</dbReference>
<protein>
    <submittedName>
        <fullName evidence="2">RagB/SusD family nutrient uptake outer membrane protein</fullName>
    </submittedName>
</protein>
<dbReference type="EMBL" id="JAKWBL010000001">
    <property type="protein sequence ID" value="MCH5598313.1"/>
    <property type="molecule type" value="Genomic_DNA"/>
</dbReference>
<name>A0ABS9SIV9_9BACT</name>
<sequence>MMKTVNKNFYVLVFMLLCCGVSCNKILDIEPSNTINEKNAWKTITDSRSALLGSYGLMRAALADNEANWMYGELRESAFKSVTRTDLKAVIDGKLNLPFPLLEDVSNWRKFYAVINSSFLFIEKSGQVLDSDPQYTKLTHEVDVAQMKALIALSYYYLARTWGDVPLIRQSYDGQFPKIPRSNVSAVLAYAEQLLKEAAPVLPFIYGSVNAEYFSGLYYGSSDWSGDLMTRLTAYVLLAHIAVLDGRYLDASAYLDFALANSSKSNLTTSTTSILVSATSGVFSNTNYKHILAFGMSQEKMETTPTGHIENLTLGAPFIQRTNPQIYVSAEDIATIYNEGGDERYNIDADGTVSSLFLAT</sequence>
<keyword evidence="3" id="KW-1185">Reference proteome</keyword>
<feature type="chain" id="PRO_5045483674" evidence="1">
    <location>
        <begin position="25"/>
        <end position="360"/>
    </location>
</feature>